<dbReference type="RefSeq" id="WP_219066908.1">
    <property type="nucleotide sequence ID" value="NZ_CAJUXY010000012.1"/>
</dbReference>
<name>A0ABY4QSQ1_9MYCO</name>
<keyword evidence="2" id="KW-1185">Reference proteome</keyword>
<dbReference type="EMBL" id="CP097320">
    <property type="protein sequence ID" value="UQX12834.1"/>
    <property type="molecule type" value="Genomic_DNA"/>
</dbReference>
<gene>
    <name evidence="1" type="ORF">M5I08_12285</name>
</gene>
<protein>
    <submittedName>
        <fullName evidence="1">Uncharacterized protein</fullName>
    </submittedName>
</protein>
<evidence type="ECO:0000313" key="1">
    <source>
        <dbReference type="EMBL" id="UQX12834.1"/>
    </source>
</evidence>
<evidence type="ECO:0000313" key="2">
    <source>
        <dbReference type="Proteomes" id="UP001056610"/>
    </source>
</evidence>
<accession>A0ABY4QSQ1</accession>
<dbReference type="Proteomes" id="UP001056610">
    <property type="component" value="Chromosome"/>
</dbReference>
<proteinExistence type="predicted"/>
<reference evidence="1" key="1">
    <citation type="submission" date="2022-05" db="EMBL/GenBank/DDBJ databases">
        <title>A methanotrophic Mycobacterium dominates a cave microbial ecosystem.</title>
        <authorList>
            <person name="Van Spanning R.J.M."/>
            <person name="Guan Q."/>
            <person name="Melkonian C."/>
            <person name="Gallant J."/>
            <person name="Polerecky L."/>
            <person name="Flot J.-F."/>
            <person name="Brandt B.W."/>
            <person name="Braster M."/>
            <person name="Iturbe Espinoza P."/>
            <person name="Aerts J."/>
            <person name="Meima-Franke M."/>
            <person name="Piersma S.R."/>
            <person name="Bunduc C."/>
            <person name="Ummels R."/>
            <person name="Pain A."/>
            <person name="Fleming E.J."/>
            <person name="van der Wel N."/>
            <person name="Gherman V.D."/>
            <person name="Sarbu S.M."/>
            <person name="Bodelier P.L.E."/>
            <person name="Bitter W."/>
        </authorList>
    </citation>
    <scope>NUCLEOTIDE SEQUENCE</scope>
    <source>
        <strain evidence="1">Sulfur Cave</strain>
    </source>
</reference>
<sequence length="95" mass="9980">MSAGTVRGWLRAARAGSEWLHQRAVMAHARVNLACEDPALPVAGLTPLAYAVDALGAAAAAVRRFFGSALPLSGWQLIVVITGGRLLRPPRVRPG</sequence>
<organism evidence="1 2">
    <name type="scientific">Candidatus Mycobacterium methanotrophicum</name>
    <dbReference type="NCBI Taxonomy" id="2943498"/>
    <lineage>
        <taxon>Bacteria</taxon>
        <taxon>Bacillati</taxon>
        <taxon>Actinomycetota</taxon>
        <taxon>Actinomycetes</taxon>
        <taxon>Mycobacteriales</taxon>
        <taxon>Mycobacteriaceae</taxon>
        <taxon>Mycobacterium</taxon>
    </lineage>
</organism>